<sequence length="172" mass="19880">MRFYLSILAFALLTSSCSEEKTDSSFPLVGMWELVEMNLLDSTAHETPFKGGMQGVLLYSQDGHVALHLSYADYQITDLSIRNFTDTLSREKLEYLTGTYHYIGDYELLEMEADREKTTGTIQHTRRVHSNPNDWGKVVERSFEYRNDTLRMRPVEAVNSGIRLAWVRSRDN</sequence>
<evidence type="ECO:0000313" key="2">
    <source>
        <dbReference type="EMBL" id="KAB2808077.1"/>
    </source>
</evidence>
<dbReference type="PROSITE" id="PS51257">
    <property type="entry name" value="PROKAR_LIPOPROTEIN"/>
    <property type="match status" value="1"/>
</dbReference>
<dbReference type="InterPro" id="IPR024311">
    <property type="entry name" value="Lipocalin-like"/>
</dbReference>
<keyword evidence="3" id="KW-1185">Reference proteome</keyword>
<evidence type="ECO:0000313" key="3">
    <source>
        <dbReference type="Proteomes" id="UP000468650"/>
    </source>
</evidence>
<gene>
    <name evidence="2" type="ORF">F8C67_10940</name>
</gene>
<proteinExistence type="predicted"/>
<dbReference type="EMBL" id="WBVO01000009">
    <property type="protein sequence ID" value="KAB2808077.1"/>
    <property type="molecule type" value="Genomic_DNA"/>
</dbReference>
<dbReference type="Proteomes" id="UP000468650">
    <property type="component" value="Unassembled WGS sequence"/>
</dbReference>
<name>A0A6N6REA3_9FLAO</name>
<protein>
    <submittedName>
        <fullName evidence="2">Lipocalin-like domain-containing protein</fullName>
    </submittedName>
</protein>
<feature type="domain" description="Lipocalin-like" evidence="1">
    <location>
        <begin position="29"/>
        <end position="159"/>
    </location>
</feature>
<comment type="caution">
    <text evidence="2">The sequence shown here is derived from an EMBL/GenBank/DDBJ whole genome shotgun (WGS) entry which is preliminary data.</text>
</comment>
<reference evidence="2 3" key="1">
    <citation type="submission" date="2019-09" db="EMBL/GenBank/DDBJ databases">
        <title>Genomes of family Cryomorphaceae.</title>
        <authorList>
            <person name="Bowman J.P."/>
        </authorList>
    </citation>
    <scope>NUCLEOTIDE SEQUENCE [LARGE SCALE GENOMIC DNA]</scope>
    <source>
        <strain evidence="2 3">LMG 25704</strain>
    </source>
</reference>
<evidence type="ECO:0000259" key="1">
    <source>
        <dbReference type="Pfam" id="PF13924"/>
    </source>
</evidence>
<dbReference type="AlphaFoldDB" id="A0A6N6REA3"/>
<dbReference type="Pfam" id="PF13924">
    <property type="entry name" value="Lipocalin_5"/>
    <property type="match status" value="1"/>
</dbReference>
<dbReference type="OrthoDB" id="1431762at2"/>
<organism evidence="2 3">
    <name type="scientific">Phaeocystidibacter luteus</name>
    <dbReference type="NCBI Taxonomy" id="911197"/>
    <lineage>
        <taxon>Bacteria</taxon>
        <taxon>Pseudomonadati</taxon>
        <taxon>Bacteroidota</taxon>
        <taxon>Flavobacteriia</taxon>
        <taxon>Flavobacteriales</taxon>
        <taxon>Phaeocystidibacteraceae</taxon>
        <taxon>Phaeocystidibacter</taxon>
    </lineage>
</organism>
<accession>A0A6N6REA3</accession>